<evidence type="ECO:0000313" key="5">
    <source>
        <dbReference type="Proteomes" id="UP000569732"/>
    </source>
</evidence>
<evidence type="ECO:0000259" key="3">
    <source>
        <dbReference type="Pfam" id="PF25023"/>
    </source>
</evidence>
<dbReference type="PANTHER" id="PTHR32305">
    <property type="match status" value="1"/>
</dbReference>
<name>A0A853IL67_9GAMM</name>
<keyword evidence="5" id="KW-1185">Reference proteome</keyword>
<organism evidence="4 5">
    <name type="scientific">Spartinivicinus marinus</name>
    <dbReference type="NCBI Taxonomy" id="2994442"/>
    <lineage>
        <taxon>Bacteria</taxon>
        <taxon>Pseudomonadati</taxon>
        <taxon>Pseudomonadota</taxon>
        <taxon>Gammaproteobacteria</taxon>
        <taxon>Oceanospirillales</taxon>
        <taxon>Zooshikellaceae</taxon>
        <taxon>Spartinivicinus</taxon>
    </lineage>
</organism>
<dbReference type="InterPro" id="IPR050708">
    <property type="entry name" value="T6SS_VgrG/RHS"/>
</dbReference>
<dbReference type="Proteomes" id="UP000569732">
    <property type="component" value="Unassembled WGS sequence"/>
</dbReference>
<dbReference type="Gene3D" id="2.180.10.10">
    <property type="entry name" value="RHS repeat-associated core"/>
    <property type="match status" value="1"/>
</dbReference>
<feature type="domain" description="Teneurin-like YD-shell" evidence="3">
    <location>
        <begin position="7"/>
        <end position="243"/>
    </location>
</feature>
<dbReference type="AlphaFoldDB" id="A0A853IL67"/>
<feature type="compositionally biased region" description="Polar residues" evidence="2">
    <location>
        <begin position="400"/>
        <end position="409"/>
    </location>
</feature>
<evidence type="ECO:0000256" key="1">
    <source>
        <dbReference type="ARBA" id="ARBA00022737"/>
    </source>
</evidence>
<dbReference type="NCBIfam" id="TIGR03696">
    <property type="entry name" value="Rhs_assc_core"/>
    <property type="match status" value="1"/>
</dbReference>
<feature type="region of interest" description="Disordered" evidence="2">
    <location>
        <begin position="315"/>
        <end position="343"/>
    </location>
</feature>
<dbReference type="InterPro" id="IPR056823">
    <property type="entry name" value="TEN-like_YD-shell"/>
</dbReference>
<accession>A0A853IL67</accession>
<sequence>EQANYGRKTYEYDPVGNRTKRTTEKDGKTETQKLTYAENSNRLIKREESNVSYDGMGNIQNNGNGLQLQYDGQGRLKAVVEGGTTQAEYRYNAIGERLVKVLNNQTVIYSYDQNGQLLEEAYYNATNQLFYTRNYAWLGTQPIAMLEQWLNDKGQSTQQQVAYIHSDHLNTPRVATNTAGQAVWQWQSDAFGVGRANEDVDGDGQKVVIALRFPGQVFDPESGLHYNYYRTYDPNIGRYIESDPIGLDGGLNTYAYVGGNPVNAYDSNGLLAQYALRGAFSVGTRIGGGINYVITAITGASLGGLIYEAVNGDSTETQDKPVDIPQESTKEECKNEDDEECSPKEGTMCYEHKPPKLNSRAHAGHLETWRVFQMQKVRGGPEKGKCFWRYLGGKIGKGVHTSQPQNMRPCSSYPGFQGRAPKGNR</sequence>
<evidence type="ECO:0000256" key="2">
    <source>
        <dbReference type="SAM" id="MobiDB-lite"/>
    </source>
</evidence>
<feature type="compositionally biased region" description="Basic and acidic residues" evidence="2">
    <location>
        <begin position="317"/>
        <end position="333"/>
    </location>
</feature>
<evidence type="ECO:0000313" key="4">
    <source>
        <dbReference type="EMBL" id="NYZ69815.1"/>
    </source>
</evidence>
<comment type="caution">
    <text evidence="4">The sequence shown here is derived from an EMBL/GenBank/DDBJ whole genome shotgun (WGS) entry which is preliminary data.</text>
</comment>
<dbReference type="InterPro" id="IPR022385">
    <property type="entry name" value="Rhs_assc_core"/>
</dbReference>
<keyword evidence="1" id="KW-0677">Repeat</keyword>
<feature type="region of interest" description="Disordered" evidence="2">
    <location>
        <begin position="398"/>
        <end position="425"/>
    </location>
</feature>
<protein>
    <recommendedName>
        <fullName evidence="3">Teneurin-like YD-shell domain-containing protein</fullName>
    </recommendedName>
</protein>
<reference evidence="4 5" key="1">
    <citation type="submission" date="2020-07" db="EMBL/GenBank/DDBJ databases">
        <title>Endozoicomonas sp. nov., isolated from sediment.</title>
        <authorList>
            <person name="Gu T."/>
        </authorList>
    </citation>
    <scope>NUCLEOTIDE SEQUENCE [LARGE SCALE GENOMIC DNA]</scope>
    <source>
        <strain evidence="4 5">SM1973</strain>
    </source>
</reference>
<dbReference type="EMBL" id="JACCKB010000154">
    <property type="protein sequence ID" value="NYZ69815.1"/>
    <property type="molecule type" value="Genomic_DNA"/>
</dbReference>
<dbReference type="Pfam" id="PF25023">
    <property type="entry name" value="TEN_YD-shell"/>
    <property type="match status" value="1"/>
</dbReference>
<feature type="non-terminal residue" evidence="4">
    <location>
        <position position="1"/>
    </location>
</feature>
<dbReference type="RefSeq" id="WP_289623326.1">
    <property type="nucleotide sequence ID" value="NZ_JACCKB010000154.1"/>
</dbReference>
<dbReference type="PANTHER" id="PTHR32305:SF15">
    <property type="entry name" value="PROTEIN RHSA-RELATED"/>
    <property type="match status" value="1"/>
</dbReference>
<feature type="region of interest" description="Disordered" evidence="2">
    <location>
        <begin position="1"/>
        <end position="29"/>
    </location>
</feature>
<gene>
    <name evidence="4" type="ORF">H0A36_27775</name>
</gene>
<dbReference type="PRINTS" id="PR00394">
    <property type="entry name" value="RHSPROTEIN"/>
</dbReference>
<proteinExistence type="predicted"/>